<gene>
    <name evidence="1" type="ORF">HLUCCX10_17990</name>
</gene>
<evidence type="ECO:0000313" key="1">
    <source>
        <dbReference type="EMBL" id="KPQ05648.1"/>
    </source>
</evidence>
<dbReference type="OrthoDB" id="862900at2"/>
<evidence type="ECO:0008006" key="3">
    <source>
        <dbReference type="Google" id="ProtNLM"/>
    </source>
</evidence>
<accession>A0A0P7XWP9</accession>
<dbReference type="EMBL" id="LJXT01000189">
    <property type="protein sequence ID" value="KPQ05648.1"/>
    <property type="molecule type" value="Genomic_DNA"/>
</dbReference>
<evidence type="ECO:0000313" key="2">
    <source>
        <dbReference type="Proteomes" id="UP000050421"/>
    </source>
</evidence>
<comment type="caution">
    <text evidence="1">The sequence shown here is derived from an EMBL/GenBank/DDBJ whole genome shotgun (WGS) entry which is preliminary data.</text>
</comment>
<dbReference type="eggNOG" id="ENOG502Z99B">
    <property type="taxonomic scope" value="Bacteria"/>
</dbReference>
<name>A0A0P7XWP9_9BACT</name>
<dbReference type="InterPro" id="IPR023614">
    <property type="entry name" value="Porin_dom_sf"/>
</dbReference>
<dbReference type="Proteomes" id="UP000050421">
    <property type="component" value="Unassembled WGS sequence"/>
</dbReference>
<reference evidence="1 2" key="1">
    <citation type="submission" date="2015-09" db="EMBL/GenBank/DDBJ databases">
        <title>Identification and resolution of microdiversity through metagenomic sequencing of parallel consortia.</title>
        <authorList>
            <person name="Nelson W.C."/>
            <person name="Romine M.F."/>
            <person name="Lindemann S.R."/>
        </authorList>
    </citation>
    <scope>NUCLEOTIDE SEQUENCE [LARGE SCALE GENOMIC DNA]</scope>
    <source>
        <strain evidence="1">HL-49</strain>
    </source>
</reference>
<protein>
    <recommendedName>
        <fullName evidence="3">Capsule assembly protein Wzi</fullName>
    </recommendedName>
</protein>
<dbReference type="PATRIC" id="fig|1305737.6.peg.963"/>
<dbReference type="AlphaFoldDB" id="A0A0P7XWP9"/>
<dbReference type="Gene3D" id="2.40.160.10">
    <property type="entry name" value="Porin"/>
    <property type="match status" value="1"/>
</dbReference>
<sequence length="447" mass="50662">MRFNAYLILFFLPVLSFSQVKEKKLDIQPTVHWRTFWMSTSYSSEFKDDFALGSSLSLGFKGTFSDRWKIQAAYRGFANIWSSDIWEVDPTTGQPNRYETGLFNYLEPGQDVFGALELFNVSYQDKKWQVTVGRMGINTAWINPADGRLAPTLLEGVSASFAPNTKWKFSGWYINRFLVRGTSRFLPVGESVGVYASGRGLDGTASQYAGNTQSDFVSVLQVDFHSKGHKFSLSQTLAQNISSTFWAEWNYNLTNSSKELIWILGAQAGFQHGIGEGGNPDPILRYKDPMDQNWAFSVQGGLKIKKWKLISAFTKTGGNGRWLSPREWGKDAWFTFIPRERNEGFESLTAATLLAEFYPSANWTVFGHLGFHWLPEVQNAAENKYALPSYRQINLGVKYRPSSKPKMDFHLLMMNKEALNADGLIAGQRYNKVGLLHVNLIANFRIQ</sequence>
<proteinExistence type="predicted"/>
<organism evidence="1 2">
    <name type="scientific">Algoriphagus marincola HL-49</name>
    <dbReference type="NCBI Taxonomy" id="1305737"/>
    <lineage>
        <taxon>Bacteria</taxon>
        <taxon>Pseudomonadati</taxon>
        <taxon>Bacteroidota</taxon>
        <taxon>Cytophagia</taxon>
        <taxon>Cytophagales</taxon>
        <taxon>Cyclobacteriaceae</taxon>
        <taxon>Algoriphagus</taxon>
    </lineage>
</organism>
<dbReference type="STRING" id="1305737.GCA_000526355_00303"/>